<evidence type="ECO:0000313" key="1">
    <source>
        <dbReference type="EMBL" id="MPC63184.1"/>
    </source>
</evidence>
<sequence length="40" mass="4455">MADQTRCVSYFDTQRCSAIPSTLLRNDDTIRGNATSVYSP</sequence>
<protein>
    <submittedName>
        <fullName evidence="1">Uncharacterized protein</fullName>
    </submittedName>
</protein>
<gene>
    <name evidence="1" type="ORF">E2C01_057278</name>
</gene>
<dbReference type="AlphaFoldDB" id="A0A5B7H2X6"/>
<keyword evidence="2" id="KW-1185">Reference proteome</keyword>
<evidence type="ECO:0000313" key="2">
    <source>
        <dbReference type="Proteomes" id="UP000324222"/>
    </source>
</evidence>
<proteinExistence type="predicted"/>
<organism evidence="1 2">
    <name type="scientific">Portunus trituberculatus</name>
    <name type="common">Swimming crab</name>
    <name type="synonym">Neptunus trituberculatus</name>
    <dbReference type="NCBI Taxonomy" id="210409"/>
    <lineage>
        <taxon>Eukaryota</taxon>
        <taxon>Metazoa</taxon>
        <taxon>Ecdysozoa</taxon>
        <taxon>Arthropoda</taxon>
        <taxon>Crustacea</taxon>
        <taxon>Multicrustacea</taxon>
        <taxon>Malacostraca</taxon>
        <taxon>Eumalacostraca</taxon>
        <taxon>Eucarida</taxon>
        <taxon>Decapoda</taxon>
        <taxon>Pleocyemata</taxon>
        <taxon>Brachyura</taxon>
        <taxon>Eubrachyura</taxon>
        <taxon>Portunoidea</taxon>
        <taxon>Portunidae</taxon>
        <taxon>Portuninae</taxon>
        <taxon>Portunus</taxon>
    </lineage>
</organism>
<reference evidence="1 2" key="1">
    <citation type="submission" date="2019-05" db="EMBL/GenBank/DDBJ databases">
        <title>Another draft genome of Portunus trituberculatus and its Hox gene families provides insights of decapod evolution.</title>
        <authorList>
            <person name="Jeong J.-H."/>
            <person name="Song I."/>
            <person name="Kim S."/>
            <person name="Choi T."/>
            <person name="Kim D."/>
            <person name="Ryu S."/>
            <person name="Kim W."/>
        </authorList>
    </citation>
    <scope>NUCLEOTIDE SEQUENCE [LARGE SCALE GENOMIC DNA]</scope>
    <source>
        <tissue evidence="1">Muscle</tissue>
    </source>
</reference>
<dbReference type="Proteomes" id="UP000324222">
    <property type="component" value="Unassembled WGS sequence"/>
</dbReference>
<name>A0A5B7H2X6_PORTR</name>
<comment type="caution">
    <text evidence="1">The sequence shown here is derived from an EMBL/GenBank/DDBJ whole genome shotgun (WGS) entry which is preliminary data.</text>
</comment>
<accession>A0A5B7H2X6</accession>
<dbReference type="EMBL" id="VSRR010020506">
    <property type="protein sequence ID" value="MPC63184.1"/>
    <property type="molecule type" value="Genomic_DNA"/>
</dbReference>